<dbReference type="PANTHER" id="PTHR24148:SF73">
    <property type="entry name" value="HET DOMAIN PROTEIN (AFU_ORTHOLOGUE AFUA_8G01020)"/>
    <property type="match status" value="1"/>
</dbReference>
<keyword evidence="3" id="KW-1185">Reference proteome</keyword>
<reference evidence="3" key="1">
    <citation type="journal article" date="2019" name="bioRxiv">
        <title>Genomics, evolutionary history and diagnostics of the Alternaria alternata species group including apple and Asian pear pathotypes.</title>
        <authorList>
            <person name="Armitage A.D."/>
            <person name="Cockerton H.M."/>
            <person name="Sreenivasaprasad S."/>
            <person name="Woodhall J.W."/>
            <person name="Lane C.R."/>
            <person name="Harrison R.J."/>
            <person name="Clarkson J.P."/>
        </authorList>
    </citation>
    <scope>NUCLEOTIDE SEQUENCE [LARGE SCALE GENOMIC DNA]</scope>
    <source>
        <strain evidence="3">RGR 97.0016</strain>
    </source>
</reference>
<evidence type="ECO:0000313" key="3">
    <source>
        <dbReference type="Proteomes" id="UP000293823"/>
    </source>
</evidence>
<proteinExistence type="predicted"/>
<dbReference type="OrthoDB" id="3693752at2759"/>
<name>A0A4Q4QN20_9PLEO</name>
<dbReference type="EMBL" id="PEJP01000057">
    <property type="protein sequence ID" value="RYO44787.1"/>
    <property type="molecule type" value="Genomic_DNA"/>
</dbReference>
<dbReference type="Pfam" id="PF06985">
    <property type="entry name" value="HET"/>
    <property type="match status" value="1"/>
</dbReference>
<accession>A0A4Q4QN20</accession>
<dbReference type="Proteomes" id="UP000293823">
    <property type="component" value="Unassembled WGS sequence"/>
</dbReference>
<comment type="caution">
    <text evidence="2">The sequence shown here is derived from an EMBL/GenBank/DDBJ whole genome shotgun (WGS) entry which is preliminary data.</text>
</comment>
<dbReference type="AlphaFoldDB" id="A0A4Q4QN20"/>
<dbReference type="PANTHER" id="PTHR24148">
    <property type="entry name" value="ANKYRIN REPEAT DOMAIN-CONTAINING PROTEIN 39 HOMOLOG-RELATED"/>
    <property type="match status" value="1"/>
</dbReference>
<evidence type="ECO:0000259" key="1">
    <source>
        <dbReference type="Pfam" id="PF06985"/>
    </source>
</evidence>
<sequence length="536" mass="61402">MNRLREPEDDEDTLAQEKCPPQSAQSLFEHLPLDLKTPSIRLVRILPEPSSEGYIQLEIRHVSTQSTYVCLSYVWGGEENPRWVRLGGRLFQVRQNLHAFLASASKKPHICSEWLWIDALCIDQSNNSERSHQVQQMANIFSNAIKVISWFGDDQVIAHYLSLSFPPLKLNRLYFIEEDRSKWGSFEWRFLESDYWRRAWITQEVSLARRVTFMAGREQIDRWQPPEDVLGFWMNKPESAQNIAASPENNSHQWRGRSLIYLLELFSRKKCQNRFDRIFSLLGLCGEGSDLEVDYGISRHDLAKRVLQACSSSFCLCAVRLLEGVLNLAEANTAVIEKQLFATHSLSLPLDFVEYQDPMAARIDMDILCLSFPGEIIVKISRGICYRVHDIDDGFILYYNECNIVIDSQILHYKSQDIAWGDSVSYDRDAETWDITFSFAALVELARLGEMKPLCTRGTGATAASVETGYEPLRMSSGSDLYTDAPDLSLPLPDNPPQPSPEYLRSFEVRPYVNNDGLPRYCGVFVYDREDSEDAA</sequence>
<gene>
    <name evidence="2" type="ORF">AA0113_g10741</name>
</gene>
<protein>
    <recommendedName>
        <fullName evidence="1">Heterokaryon incompatibility domain-containing protein</fullName>
    </recommendedName>
</protein>
<feature type="domain" description="Heterokaryon incompatibility" evidence="1">
    <location>
        <begin position="68"/>
        <end position="204"/>
    </location>
</feature>
<organism evidence="2 3">
    <name type="scientific">Alternaria arborescens</name>
    <dbReference type="NCBI Taxonomy" id="156630"/>
    <lineage>
        <taxon>Eukaryota</taxon>
        <taxon>Fungi</taxon>
        <taxon>Dikarya</taxon>
        <taxon>Ascomycota</taxon>
        <taxon>Pezizomycotina</taxon>
        <taxon>Dothideomycetes</taxon>
        <taxon>Pleosporomycetidae</taxon>
        <taxon>Pleosporales</taxon>
        <taxon>Pleosporineae</taxon>
        <taxon>Pleosporaceae</taxon>
        <taxon>Alternaria</taxon>
        <taxon>Alternaria sect. Alternaria</taxon>
    </lineage>
</organism>
<evidence type="ECO:0000313" key="2">
    <source>
        <dbReference type="EMBL" id="RYO44787.1"/>
    </source>
</evidence>
<dbReference type="InterPro" id="IPR010730">
    <property type="entry name" value="HET"/>
</dbReference>
<dbReference type="InterPro" id="IPR052895">
    <property type="entry name" value="HetReg/Transcr_Mod"/>
</dbReference>